<evidence type="ECO:0000313" key="8">
    <source>
        <dbReference type="Proteomes" id="UP000235554"/>
    </source>
</evidence>
<evidence type="ECO:0000256" key="3">
    <source>
        <dbReference type="ARBA" id="ARBA00023002"/>
    </source>
</evidence>
<dbReference type="InterPro" id="IPR003819">
    <property type="entry name" value="TauD/TfdA-like"/>
</dbReference>
<dbReference type="InterPro" id="IPR042098">
    <property type="entry name" value="TauD-like_sf"/>
</dbReference>
<comment type="caution">
    <text evidence="7">The sequence shown here is derived from an EMBL/GenBank/DDBJ whole genome shotgun (WGS) entry which is preliminary data.</text>
</comment>
<name>A0A855ILY0_9VIBR</name>
<evidence type="ECO:0000259" key="6">
    <source>
        <dbReference type="Pfam" id="PF02668"/>
    </source>
</evidence>
<evidence type="ECO:0000313" key="7">
    <source>
        <dbReference type="EMBL" id="PMM55444.1"/>
    </source>
</evidence>
<evidence type="ECO:0000256" key="5">
    <source>
        <dbReference type="PIRSR" id="PIRSR019543-2"/>
    </source>
</evidence>
<dbReference type="AlphaFoldDB" id="A0A855ILY0"/>
<dbReference type="Proteomes" id="UP000235554">
    <property type="component" value="Unassembled WGS sequence"/>
</dbReference>
<evidence type="ECO:0000256" key="2">
    <source>
        <dbReference type="ARBA" id="ARBA00022723"/>
    </source>
</evidence>
<evidence type="ECO:0000256" key="4">
    <source>
        <dbReference type="ARBA" id="ARBA00023004"/>
    </source>
</evidence>
<evidence type="ECO:0000256" key="1">
    <source>
        <dbReference type="ARBA" id="ARBA00008425"/>
    </source>
</evidence>
<proteinExistence type="inferred from homology"/>
<dbReference type="Pfam" id="PF02668">
    <property type="entry name" value="TauD"/>
    <property type="match status" value="1"/>
</dbReference>
<dbReference type="SUPFAM" id="SSF51197">
    <property type="entry name" value="Clavaminate synthase-like"/>
    <property type="match status" value="1"/>
</dbReference>
<accession>A0A855ILY0</accession>
<keyword evidence="4 5" id="KW-0408">Iron</keyword>
<keyword evidence="3" id="KW-0560">Oxidoreductase</keyword>
<dbReference type="PIRSF" id="PIRSF019543">
    <property type="entry name" value="Clavaminate_syn"/>
    <property type="match status" value="1"/>
</dbReference>
<dbReference type="InterPro" id="IPR014503">
    <property type="entry name" value="Clavaminate_syn-like"/>
</dbReference>
<organism evidence="7 8">
    <name type="scientific">Vibrio lentus</name>
    <dbReference type="NCBI Taxonomy" id="136468"/>
    <lineage>
        <taxon>Bacteria</taxon>
        <taxon>Pseudomonadati</taxon>
        <taxon>Pseudomonadota</taxon>
        <taxon>Gammaproteobacteria</taxon>
        <taxon>Vibrionales</taxon>
        <taxon>Vibrionaceae</taxon>
        <taxon>Vibrio</taxon>
    </lineage>
</organism>
<comment type="similarity">
    <text evidence="1">Belongs to the clavaminate synthase family.</text>
</comment>
<feature type="binding site" evidence="5">
    <location>
        <position position="256"/>
    </location>
    <ligand>
        <name>Fe cation</name>
        <dbReference type="ChEBI" id="CHEBI:24875"/>
    </ligand>
</feature>
<sequence length="307" mass="34950">MKGLKKELFKHLPESLLEAAFNYEQSFHPPAAIVFKNLPTDSELPLTPFCPNNVEGKNTSVSENLLCVLAMLFGEPYAISTESLNLVNNLIPKKTDLNKFTGLGSRRTLDYHIENSAMRYIFKDSCTPKGLLIGGLRNEINTPPFTQVSDARVALKRLTDEQVKVLQSKAFIIRVPKRWREVLPEKHIQTNPVPMVEGSIERPIVNAAFYDDMVDPITSEASQAFEAFREAIKDVGLNFVVEEGTAIFINNRVALHSRTAFEPHFDENDRPSRWLQRVFVTDHLWGFRDWQCDKDRVFTPGNNVLCE</sequence>
<dbReference type="GO" id="GO:0016706">
    <property type="term" value="F:2-oxoglutarate-dependent dioxygenase activity"/>
    <property type="evidence" value="ECO:0007669"/>
    <property type="project" value="UniProtKB-ARBA"/>
</dbReference>
<protein>
    <recommendedName>
        <fullName evidence="6">TauD/TfdA-like domain-containing protein</fullName>
    </recommendedName>
</protein>
<dbReference type="GO" id="GO:0005506">
    <property type="term" value="F:iron ion binding"/>
    <property type="evidence" value="ECO:0007669"/>
    <property type="project" value="InterPro"/>
</dbReference>
<dbReference type="EMBL" id="MCZJ01000045">
    <property type="protein sequence ID" value="PMM55444.1"/>
    <property type="molecule type" value="Genomic_DNA"/>
</dbReference>
<feature type="domain" description="TauD/TfdA-like" evidence="6">
    <location>
        <begin position="188"/>
        <end position="278"/>
    </location>
</feature>
<gene>
    <name evidence="7" type="ORF">BCT50_10880</name>
</gene>
<keyword evidence="2 5" id="KW-0479">Metal-binding</keyword>
<dbReference type="Gene3D" id="3.60.130.10">
    <property type="entry name" value="Clavaminate synthase-like"/>
    <property type="match status" value="1"/>
</dbReference>
<reference evidence="8" key="1">
    <citation type="submission" date="2016-07" db="EMBL/GenBank/DDBJ databases">
        <title>Nontailed viruses are major unrecognized killers of bacteria in the ocean.</title>
        <authorList>
            <person name="Kauffman K."/>
            <person name="Hussain F."/>
            <person name="Yang J."/>
            <person name="Arevalo P."/>
            <person name="Brown J."/>
            <person name="Cutler M."/>
            <person name="Kelly L."/>
            <person name="Polz M.F."/>
        </authorList>
    </citation>
    <scope>NUCLEOTIDE SEQUENCE [LARGE SCALE GENOMIC DNA]</scope>
    <source>
        <strain evidence="8">10N.261.48.A1</strain>
    </source>
</reference>